<accession>A0A6G1C4A3</accession>
<name>A0A6G1C4A3_9ORYZ</name>
<organism evidence="2 3">
    <name type="scientific">Oryza meyeriana var. granulata</name>
    <dbReference type="NCBI Taxonomy" id="110450"/>
    <lineage>
        <taxon>Eukaryota</taxon>
        <taxon>Viridiplantae</taxon>
        <taxon>Streptophyta</taxon>
        <taxon>Embryophyta</taxon>
        <taxon>Tracheophyta</taxon>
        <taxon>Spermatophyta</taxon>
        <taxon>Magnoliopsida</taxon>
        <taxon>Liliopsida</taxon>
        <taxon>Poales</taxon>
        <taxon>Poaceae</taxon>
        <taxon>BOP clade</taxon>
        <taxon>Oryzoideae</taxon>
        <taxon>Oryzeae</taxon>
        <taxon>Oryzinae</taxon>
        <taxon>Oryza</taxon>
        <taxon>Oryza meyeriana</taxon>
    </lineage>
</organism>
<dbReference type="AlphaFoldDB" id="A0A6G1C4A3"/>
<evidence type="ECO:0000313" key="3">
    <source>
        <dbReference type="Proteomes" id="UP000479710"/>
    </source>
</evidence>
<dbReference type="EMBL" id="SPHZ02000010">
    <property type="protein sequence ID" value="KAF0895010.1"/>
    <property type="molecule type" value="Genomic_DNA"/>
</dbReference>
<protein>
    <submittedName>
        <fullName evidence="2">Uncharacterized protein</fullName>
    </submittedName>
</protein>
<gene>
    <name evidence="2" type="ORF">E2562_004997</name>
</gene>
<feature type="region of interest" description="Disordered" evidence="1">
    <location>
        <begin position="1"/>
        <end position="23"/>
    </location>
</feature>
<evidence type="ECO:0000256" key="1">
    <source>
        <dbReference type="SAM" id="MobiDB-lite"/>
    </source>
</evidence>
<proteinExistence type="predicted"/>
<comment type="caution">
    <text evidence="2">The sequence shown here is derived from an EMBL/GenBank/DDBJ whole genome shotgun (WGS) entry which is preliminary data.</text>
</comment>
<keyword evidence="3" id="KW-1185">Reference proteome</keyword>
<sequence length="90" mass="9230">MVTGVRQMAAPSGGGRGEVEPGKKERMLAMAVLRGGSKGLQEAGNEGNLARIQAESSPTARRCVGSSGPEREVDCQWKNTDGSQGGASGK</sequence>
<reference evidence="2 3" key="1">
    <citation type="submission" date="2019-11" db="EMBL/GenBank/DDBJ databases">
        <title>Whole genome sequence of Oryza granulata.</title>
        <authorList>
            <person name="Li W."/>
        </authorList>
    </citation>
    <scope>NUCLEOTIDE SEQUENCE [LARGE SCALE GENOMIC DNA]</scope>
    <source>
        <strain evidence="3">cv. Menghai</strain>
        <tissue evidence="2">Leaf</tissue>
    </source>
</reference>
<feature type="region of interest" description="Disordered" evidence="1">
    <location>
        <begin position="38"/>
        <end position="90"/>
    </location>
</feature>
<dbReference type="Proteomes" id="UP000479710">
    <property type="component" value="Unassembled WGS sequence"/>
</dbReference>
<evidence type="ECO:0000313" key="2">
    <source>
        <dbReference type="EMBL" id="KAF0895010.1"/>
    </source>
</evidence>